<organism evidence="1">
    <name type="scientific">Anopheles braziliensis</name>
    <dbReference type="NCBI Taxonomy" id="58242"/>
    <lineage>
        <taxon>Eukaryota</taxon>
        <taxon>Metazoa</taxon>
        <taxon>Ecdysozoa</taxon>
        <taxon>Arthropoda</taxon>
        <taxon>Hexapoda</taxon>
        <taxon>Insecta</taxon>
        <taxon>Pterygota</taxon>
        <taxon>Neoptera</taxon>
        <taxon>Endopterygota</taxon>
        <taxon>Diptera</taxon>
        <taxon>Nematocera</taxon>
        <taxon>Culicoidea</taxon>
        <taxon>Culicidae</taxon>
        <taxon>Anophelinae</taxon>
        <taxon>Anopheles</taxon>
    </lineage>
</organism>
<proteinExistence type="predicted"/>
<dbReference type="AlphaFoldDB" id="A0A2M3ZXC5"/>
<name>A0A2M3ZXC5_9DIPT</name>
<accession>A0A2M3ZXC5</accession>
<reference evidence="1" key="1">
    <citation type="submission" date="2018-01" db="EMBL/GenBank/DDBJ databases">
        <title>An insight into the sialome of Amazonian anophelines.</title>
        <authorList>
            <person name="Ribeiro J.M."/>
            <person name="Scarpassa V."/>
            <person name="Calvo E."/>
        </authorList>
    </citation>
    <scope>NUCLEOTIDE SEQUENCE</scope>
    <source>
        <tissue evidence="1">Salivary glands</tissue>
    </source>
</reference>
<protein>
    <submittedName>
        <fullName evidence="1">Putative secreted peptide</fullName>
    </submittedName>
</protein>
<dbReference type="EMBL" id="GGFM01012466">
    <property type="protein sequence ID" value="MBW33217.1"/>
    <property type="molecule type" value="Transcribed_RNA"/>
</dbReference>
<evidence type="ECO:0000313" key="1">
    <source>
        <dbReference type="EMBL" id="MBW33217.1"/>
    </source>
</evidence>
<sequence length="74" mass="8606">MTRQILVDIIGIHFLLPRLPALSNAFDASCPLFFLFGAHYRLLLVLVGRRQTTYCTTVVVVHRRSLVRGRRHRF</sequence>